<dbReference type="PANTHER" id="PTHR30481">
    <property type="entry name" value="DNA ADENINE METHYLASE"/>
    <property type="match status" value="1"/>
</dbReference>
<name>A0A8X8GLA9_ACIGI</name>
<reference evidence="7" key="1">
    <citation type="submission" date="2021-07" db="EMBL/GenBank/DDBJ databases">
        <authorList>
            <person name="Fernandez M."/>
            <person name="Pereira P."/>
            <person name="Torres Tejerizo G.A."/>
            <person name="Gonzalez P."/>
            <person name="Agostini E."/>
        </authorList>
    </citation>
    <scope>NUCLEOTIDE SEQUENCE</scope>
    <source>
        <strain evidence="7">SFC 500-1A</strain>
    </source>
</reference>
<evidence type="ECO:0000256" key="1">
    <source>
        <dbReference type="ARBA" id="ARBA00006594"/>
    </source>
</evidence>
<organism evidence="7 8">
    <name type="scientific">Acinetobacter guillouiae</name>
    <name type="common">Acinetobacter genomosp. 11</name>
    <dbReference type="NCBI Taxonomy" id="106649"/>
    <lineage>
        <taxon>Bacteria</taxon>
        <taxon>Pseudomonadati</taxon>
        <taxon>Pseudomonadota</taxon>
        <taxon>Gammaproteobacteria</taxon>
        <taxon>Moraxellales</taxon>
        <taxon>Moraxellaceae</taxon>
        <taxon>Acinetobacter</taxon>
    </lineage>
</organism>
<comment type="catalytic activity">
    <reaction evidence="6">
        <text>a 2'-deoxyadenosine in DNA + S-adenosyl-L-methionine = an N(6)-methyl-2'-deoxyadenosine in DNA + S-adenosyl-L-homocysteine + H(+)</text>
        <dbReference type="Rhea" id="RHEA:15197"/>
        <dbReference type="Rhea" id="RHEA-COMP:12418"/>
        <dbReference type="Rhea" id="RHEA-COMP:12419"/>
        <dbReference type="ChEBI" id="CHEBI:15378"/>
        <dbReference type="ChEBI" id="CHEBI:57856"/>
        <dbReference type="ChEBI" id="CHEBI:59789"/>
        <dbReference type="ChEBI" id="CHEBI:90615"/>
        <dbReference type="ChEBI" id="CHEBI:90616"/>
        <dbReference type="EC" id="2.1.1.72"/>
    </reaction>
</comment>
<dbReference type="GO" id="GO:1904047">
    <property type="term" value="F:S-adenosyl-L-methionine binding"/>
    <property type="evidence" value="ECO:0007669"/>
    <property type="project" value="TreeGrafter"/>
</dbReference>
<dbReference type="RefSeq" id="WP_234623381.1">
    <property type="nucleotide sequence ID" value="NZ_JAHWXT010000003.1"/>
</dbReference>
<evidence type="ECO:0000256" key="3">
    <source>
        <dbReference type="ARBA" id="ARBA00022603"/>
    </source>
</evidence>
<dbReference type="EC" id="2.1.1.72" evidence="2"/>
<keyword evidence="5" id="KW-0949">S-adenosyl-L-methionine</keyword>
<comment type="similarity">
    <text evidence="1">Belongs to the N(4)/N(6)-methyltransferase family.</text>
</comment>
<dbReference type="Gene3D" id="1.10.1020.10">
    <property type="entry name" value="Adenine-specific Methyltransferase, Domain 2"/>
    <property type="match status" value="1"/>
</dbReference>
<evidence type="ECO:0000313" key="7">
    <source>
        <dbReference type="EMBL" id="MCF0264958.1"/>
    </source>
</evidence>
<protein>
    <recommendedName>
        <fullName evidence="2">site-specific DNA-methyltransferase (adenine-specific)</fullName>
        <ecNumber evidence="2">2.1.1.72</ecNumber>
    </recommendedName>
</protein>
<dbReference type="InterPro" id="IPR012263">
    <property type="entry name" value="M_m6A_EcoRV"/>
</dbReference>
<keyword evidence="3 7" id="KW-0489">Methyltransferase</keyword>
<accession>A0A8X8GLA9</accession>
<sequence>MPQTPSPLRYPGGKTSIWKMVSTIIKDNELERGHYCEPYAGGCGLALSLLFKGYVHELHLNDLDRSIWAFWNAVLHETDALIEKILSTEVTVEEWYRQREIQLNKDSFSDFDLAFSSFFLNRTNRSGIILKAGMIGGFKQNGNYKIDCRYNKKTLIDKIKRIEKYKHRIHLYNLDALEFLDFTRSILPRNSIYCIDPPYFEKGQTLYTNAYNKKDHKEISKKILNLNRPWILTYDNAEEIRMLYKKSPQYTFDLNYSAAEKRVGTELLIISKGLKISGELNIQKINTISSIDLKSAPTLSPCCDLI</sequence>
<evidence type="ECO:0000256" key="6">
    <source>
        <dbReference type="ARBA" id="ARBA00047942"/>
    </source>
</evidence>
<evidence type="ECO:0000313" key="8">
    <source>
        <dbReference type="Proteomes" id="UP000887320"/>
    </source>
</evidence>
<evidence type="ECO:0000256" key="2">
    <source>
        <dbReference type="ARBA" id="ARBA00011900"/>
    </source>
</evidence>
<proteinExistence type="inferred from homology"/>
<dbReference type="Proteomes" id="UP000887320">
    <property type="component" value="Unassembled WGS sequence"/>
</dbReference>
<dbReference type="GO" id="GO:0032259">
    <property type="term" value="P:methylation"/>
    <property type="evidence" value="ECO:0007669"/>
    <property type="project" value="UniProtKB-KW"/>
</dbReference>
<evidence type="ECO:0000256" key="5">
    <source>
        <dbReference type="ARBA" id="ARBA00022691"/>
    </source>
</evidence>
<dbReference type="EMBL" id="JAHWXT010000003">
    <property type="protein sequence ID" value="MCF0264958.1"/>
    <property type="molecule type" value="Genomic_DNA"/>
</dbReference>
<keyword evidence="4" id="KW-0808">Transferase</keyword>
<dbReference type="AlphaFoldDB" id="A0A8X8GLA9"/>
<dbReference type="InterPro" id="IPR023095">
    <property type="entry name" value="Ade_MeTrfase_dom_2"/>
</dbReference>
<dbReference type="PANTHER" id="PTHR30481:SF2">
    <property type="entry name" value="SITE-SPECIFIC DNA-METHYLTRANSFERASE (ADENINE-SPECIFIC)"/>
    <property type="match status" value="1"/>
</dbReference>
<dbReference type="GO" id="GO:0043565">
    <property type="term" value="F:sequence-specific DNA binding"/>
    <property type="evidence" value="ECO:0007669"/>
    <property type="project" value="TreeGrafter"/>
</dbReference>
<gene>
    <name evidence="7" type="ORF">KW868_10890</name>
</gene>
<dbReference type="Pfam" id="PF02086">
    <property type="entry name" value="MethyltransfD12"/>
    <property type="match status" value="1"/>
</dbReference>
<dbReference type="InterPro" id="IPR012327">
    <property type="entry name" value="MeTrfase_D12"/>
</dbReference>
<comment type="caution">
    <text evidence="7">The sequence shown here is derived from an EMBL/GenBank/DDBJ whole genome shotgun (WGS) entry which is preliminary data.</text>
</comment>
<dbReference type="InterPro" id="IPR029063">
    <property type="entry name" value="SAM-dependent_MTases_sf"/>
</dbReference>
<dbReference type="SUPFAM" id="SSF53335">
    <property type="entry name" value="S-adenosyl-L-methionine-dependent methyltransferases"/>
    <property type="match status" value="1"/>
</dbReference>
<dbReference type="Gene3D" id="3.40.50.150">
    <property type="entry name" value="Vaccinia Virus protein VP39"/>
    <property type="match status" value="1"/>
</dbReference>
<dbReference type="GO" id="GO:0009007">
    <property type="term" value="F:site-specific DNA-methyltransferase (adenine-specific) activity"/>
    <property type="evidence" value="ECO:0007669"/>
    <property type="project" value="UniProtKB-EC"/>
</dbReference>
<dbReference type="GO" id="GO:0009307">
    <property type="term" value="P:DNA restriction-modification system"/>
    <property type="evidence" value="ECO:0007669"/>
    <property type="project" value="InterPro"/>
</dbReference>
<dbReference type="GO" id="GO:0006298">
    <property type="term" value="P:mismatch repair"/>
    <property type="evidence" value="ECO:0007669"/>
    <property type="project" value="TreeGrafter"/>
</dbReference>
<dbReference type="PIRSF" id="PIRSF000398">
    <property type="entry name" value="M_m6A_EcoRV"/>
    <property type="match status" value="1"/>
</dbReference>
<evidence type="ECO:0000256" key="4">
    <source>
        <dbReference type="ARBA" id="ARBA00022679"/>
    </source>
</evidence>